<proteinExistence type="predicted"/>
<reference evidence="1" key="2">
    <citation type="journal article" date="2014" name="ISME J.">
        <title>Microbial stratification in low pH oxic and suboxic macroscopic growths along an acid mine drainage.</title>
        <authorList>
            <person name="Mendez-Garcia C."/>
            <person name="Mesa V."/>
            <person name="Sprenger R.R."/>
            <person name="Richter M."/>
            <person name="Diez M.S."/>
            <person name="Solano J."/>
            <person name="Bargiela R."/>
            <person name="Golyshina O.V."/>
            <person name="Manteca A."/>
            <person name="Ramos J.L."/>
            <person name="Gallego J.R."/>
            <person name="Llorente I."/>
            <person name="Martins Dos Santos V.A."/>
            <person name="Jensen O.N."/>
            <person name="Pelaez A.I."/>
            <person name="Sanchez J."/>
            <person name="Ferrer M."/>
        </authorList>
    </citation>
    <scope>NUCLEOTIDE SEQUENCE</scope>
</reference>
<gene>
    <name evidence="1" type="ORF">B1B_14011</name>
</gene>
<organism evidence="1">
    <name type="scientific">mine drainage metagenome</name>
    <dbReference type="NCBI Taxonomy" id="410659"/>
    <lineage>
        <taxon>unclassified sequences</taxon>
        <taxon>metagenomes</taxon>
        <taxon>ecological metagenomes</taxon>
    </lineage>
</organism>
<dbReference type="EMBL" id="AUZY01009245">
    <property type="protein sequence ID" value="EQD42564.1"/>
    <property type="molecule type" value="Genomic_DNA"/>
</dbReference>
<sequence length="374" mass="42160">MLTLGQAAQAEFVCFATRVEQLADPRRRFALSPEEFRRLNPNTLTCPVFRSTRDAELTKKLYRAAPVLIDERRPDGNPWGIRFLAMLHMSNDSHLFADAPGAGRLPLYEGKMVQAYDHRAASVEVNTANIVRAGQPKSTLLSEHRNPSFSVRPQSWIDRKEVNDRLGDWRSAWMIAFKSVTSPSNERTFIASLVPECGLANSLIGILPLVNDISRVACLFANLNAIAFDYVARNKVGGVNLNFFLVKQLPAFPPDRYTAADLAYIVPRVLELTYTAHDLAAWAQDLGYDGSPFTFDPDRRAQLRAELDACYARLYGLTRDELRYILDPADVLGADYPSETFRVLEKNEERDFSEYRTQRLVLAAWDALEQGALP</sequence>
<reference evidence="1" key="1">
    <citation type="submission" date="2013-08" db="EMBL/GenBank/DDBJ databases">
        <authorList>
            <person name="Mendez C."/>
            <person name="Richter M."/>
            <person name="Ferrer M."/>
            <person name="Sanchez J."/>
        </authorList>
    </citation>
    <scope>NUCLEOTIDE SEQUENCE</scope>
</reference>
<evidence type="ECO:0000313" key="1">
    <source>
        <dbReference type="EMBL" id="EQD42564.1"/>
    </source>
</evidence>
<comment type="caution">
    <text evidence="1">The sequence shown here is derived from an EMBL/GenBank/DDBJ whole genome shotgun (WGS) entry which is preliminary data.</text>
</comment>
<accession>T1APC9</accession>
<protein>
    <submittedName>
        <fullName evidence="1">Type II DNA modification enzyme</fullName>
    </submittedName>
</protein>
<dbReference type="AlphaFoldDB" id="T1APC9"/>
<name>T1APC9_9ZZZZ</name>